<feature type="transmembrane region" description="Helical" evidence="6">
    <location>
        <begin position="115"/>
        <end position="134"/>
    </location>
</feature>
<evidence type="ECO:0000313" key="8">
    <source>
        <dbReference type="EMBL" id="MBD8047749.1"/>
    </source>
</evidence>
<proteinExistence type="predicted"/>
<evidence type="ECO:0000256" key="6">
    <source>
        <dbReference type="SAM" id="Phobius"/>
    </source>
</evidence>
<dbReference type="Pfam" id="PF10035">
    <property type="entry name" value="DUF2179"/>
    <property type="match status" value="1"/>
</dbReference>
<dbReference type="InterPro" id="IPR051461">
    <property type="entry name" value="UPF0750_membrane"/>
</dbReference>
<feature type="transmembrane region" description="Helical" evidence="6">
    <location>
        <begin position="47"/>
        <end position="70"/>
    </location>
</feature>
<evidence type="ECO:0000256" key="1">
    <source>
        <dbReference type="ARBA" id="ARBA00004651"/>
    </source>
</evidence>
<evidence type="ECO:0000256" key="5">
    <source>
        <dbReference type="ARBA" id="ARBA00023136"/>
    </source>
</evidence>
<dbReference type="InterPro" id="IPR003740">
    <property type="entry name" value="YitT"/>
</dbReference>
<dbReference type="PIRSF" id="PIRSF006483">
    <property type="entry name" value="Membrane_protein_YitT"/>
    <property type="match status" value="1"/>
</dbReference>
<accession>A0ABR8YU82</accession>
<feature type="transmembrane region" description="Helical" evidence="6">
    <location>
        <begin position="82"/>
        <end position="103"/>
    </location>
</feature>
<keyword evidence="2" id="KW-1003">Cell membrane</keyword>
<keyword evidence="9" id="KW-1185">Reference proteome</keyword>
<feature type="domain" description="DUF2179" evidence="7">
    <location>
        <begin position="229"/>
        <end position="283"/>
    </location>
</feature>
<evidence type="ECO:0000256" key="3">
    <source>
        <dbReference type="ARBA" id="ARBA00022692"/>
    </source>
</evidence>
<name>A0ABR8YU82_9CLOT</name>
<dbReference type="PANTHER" id="PTHR33545:SF5">
    <property type="entry name" value="UPF0750 MEMBRANE PROTEIN YITT"/>
    <property type="match status" value="1"/>
</dbReference>
<sequence>MKLDLGMNKSELIKSCIMIVLGSFVCAIGTNLFIIPSKLLSGGVSGVALIFQYLIKVPMGYTILILNIPLFILSAYKINKKFTIFTTLGTLSLSLGLIISQPLNSALSPVSSSNLLLYCIYGGVLNGLGLGIVFTNQGSTGGLDIIGVYIKKKFGINLGSINFGINLIIVSIGSLLFGFNIGLYTLISMYASAAIMEKTIKGFNSQKMIFIVTKKQDKVAKAIMEELGRGVTVLYGEGAYTHDKRNVLYCIVSLGQLPKTKHIIKSVDNAAFVSIIDTAEVQGKGFSNPLS</sequence>
<dbReference type="Proteomes" id="UP000627166">
    <property type="component" value="Unassembled WGS sequence"/>
</dbReference>
<dbReference type="EMBL" id="JACSQB010000094">
    <property type="protein sequence ID" value="MBD8047749.1"/>
    <property type="molecule type" value="Genomic_DNA"/>
</dbReference>
<dbReference type="RefSeq" id="WP_191740710.1">
    <property type="nucleotide sequence ID" value="NZ_JACSQB010000094.1"/>
</dbReference>
<organism evidence="8 9">
    <name type="scientific">Clostridium faecium</name>
    <dbReference type="NCBI Taxonomy" id="2762223"/>
    <lineage>
        <taxon>Bacteria</taxon>
        <taxon>Bacillati</taxon>
        <taxon>Bacillota</taxon>
        <taxon>Clostridia</taxon>
        <taxon>Eubacteriales</taxon>
        <taxon>Clostridiaceae</taxon>
        <taxon>Clostridium</taxon>
    </lineage>
</organism>
<dbReference type="InterPro" id="IPR019264">
    <property type="entry name" value="DUF2179"/>
</dbReference>
<evidence type="ECO:0000256" key="2">
    <source>
        <dbReference type="ARBA" id="ARBA00022475"/>
    </source>
</evidence>
<dbReference type="Pfam" id="PF02588">
    <property type="entry name" value="YitT_membrane"/>
    <property type="match status" value="1"/>
</dbReference>
<keyword evidence="4 6" id="KW-1133">Transmembrane helix</keyword>
<comment type="subcellular location">
    <subcellularLocation>
        <location evidence="1">Cell membrane</location>
        <topology evidence="1">Multi-pass membrane protein</topology>
    </subcellularLocation>
</comment>
<feature type="transmembrane region" description="Helical" evidence="6">
    <location>
        <begin position="12"/>
        <end position="35"/>
    </location>
</feature>
<feature type="transmembrane region" description="Helical" evidence="6">
    <location>
        <begin position="154"/>
        <end position="175"/>
    </location>
</feature>
<reference evidence="8 9" key="1">
    <citation type="submission" date="2020-08" db="EMBL/GenBank/DDBJ databases">
        <title>A Genomic Blueprint of the Chicken Gut Microbiome.</title>
        <authorList>
            <person name="Gilroy R."/>
            <person name="Ravi A."/>
            <person name="Getino M."/>
            <person name="Pursley I."/>
            <person name="Horton D.L."/>
            <person name="Alikhan N.-F."/>
            <person name="Baker D."/>
            <person name="Gharbi K."/>
            <person name="Hall N."/>
            <person name="Watson M."/>
            <person name="Adriaenssens E.M."/>
            <person name="Foster-Nyarko E."/>
            <person name="Jarju S."/>
            <person name="Secka A."/>
            <person name="Antonio M."/>
            <person name="Oren A."/>
            <person name="Chaudhuri R."/>
            <person name="La Ragione R.M."/>
            <person name="Hildebrand F."/>
            <person name="Pallen M.J."/>
        </authorList>
    </citation>
    <scope>NUCLEOTIDE SEQUENCE [LARGE SCALE GENOMIC DNA]</scope>
    <source>
        <strain evidence="8 9">N37</strain>
    </source>
</reference>
<keyword evidence="5 6" id="KW-0472">Membrane</keyword>
<evidence type="ECO:0000313" key="9">
    <source>
        <dbReference type="Proteomes" id="UP000627166"/>
    </source>
</evidence>
<comment type="caution">
    <text evidence="8">The sequence shown here is derived from an EMBL/GenBank/DDBJ whole genome shotgun (WGS) entry which is preliminary data.</text>
</comment>
<dbReference type="PANTHER" id="PTHR33545">
    <property type="entry name" value="UPF0750 MEMBRANE PROTEIN YITT-RELATED"/>
    <property type="match status" value="1"/>
</dbReference>
<dbReference type="Gene3D" id="3.30.70.120">
    <property type="match status" value="1"/>
</dbReference>
<protein>
    <submittedName>
        <fullName evidence="8">YitT family protein</fullName>
    </submittedName>
</protein>
<keyword evidence="3 6" id="KW-0812">Transmembrane</keyword>
<dbReference type="InterPro" id="IPR015867">
    <property type="entry name" value="N-reg_PII/ATP_PRibTrfase_C"/>
</dbReference>
<evidence type="ECO:0000256" key="4">
    <source>
        <dbReference type="ARBA" id="ARBA00022989"/>
    </source>
</evidence>
<dbReference type="CDD" id="cd16380">
    <property type="entry name" value="YitT_C"/>
    <property type="match status" value="1"/>
</dbReference>
<gene>
    <name evidence="8" type="ORF">H9637_11965</name>
</gene>
<evidence type="ECO:0000259" key="7">
    <source>
        <dbReference type="Pfam" id="PF10035"/>
    </source>
</evidence>